<accession>A0A9W9AR34</accession>
<reference evidence="3" key="2">
    <citation type="journal article" date="2023" name="Proc. Natl. Acad. Sci. U.S.A.">
        <title>A global phylogenomic analysis of the shiitake genus Lentinula.</title>
        <authorList>
            <person name="Sierra-Patev S."/>
            <person name="Min B."/>
            <person name="Naranjo-Ortiz M."/>
            <person name="Looney B."/>
            <person name="Konkel Z."/>
            <person name="Slot J.C."/>
            <person name="Sakamoto Y."/>
            <person name="Steenwyk J.L."/>
            <person name="Rokas A."/>
            <person name="Carro J."/>
            <person name="Camarero S."/>
            <person name="Ferreira P."/>
            <person name="Molpeceres G."/>
            <person name="Ruiz-Duenas F.J."/>
            <person name="Serrano A."/>
            <person name="Henrissat B."/>
            <person name="Drula E."/>
            <person name="Hughes K.W."/>
            <person name="Mata J.L."/>
            <person name="Ishikawa N.K."/>
            <person name="Vargas-Isla R."/>
            <person name="Ushijima S."/>
            <person name="Smith C.A."/>
            <person name="Donoghue J."/>
            <person name="Ahrendt S."/>
            <person name="Andreopoulos W."/>
            <person name="He G."/>
            <person name="LaButti K."/>
            <person name="Lipzen A."/>
            <person name="Ng V."/>
            <person name="Riley R."/>
            <person name="Sandor L."/>
            <person name="Barry K."/>
            <person name="Martinez A.T."/>
            <person name="Xiao Y."/>
            <person name="Gibbons J.G."/>
            <person name="Terashima K."/>
            <person name="Grigoriev I.V."/>
            <person name="Hibbett D."/>
        </authorList>
    </citation>
    <scope>NUCLEOTIDE SEQUENCE</scope>
    <source>
        <strain evidence="3">Sp2 HRB7682 ss15</strain>
    </source>
</reference>
<dbReference type="GO" id="GO:0016787">
    <property type="term" value="F:hydrolase activity"/>
    <property type="evidence" value="ECO:0007669"/>
    <property type="project" value="UniProtKB-KW"/>
</dbReference>
<feature type="compositionally biased region" description="Basic and acidic residues" evidence="1">
    <location>
        <begin position="347"/>
        <end position="360"/>
    </location>
</feature>
<name>A0A9W9AR34_9AGAR</name>
<protein>
    <submittedName>
        <fullName evidence="3">Alpha/Beta hydrolase protein</fullName>
    </submittedName>
</protein>
<gene>
    <name evidence="3" type="ORF">C8J55DRAFT_423858</name>
</gene>
<dbReference type="Pfam" id="PF12146">
    <property type="entry name" value="Hydrolase_4"/>
    <property type="match status" value="1"/>
</dbReference>
<dbReference type="Gene3D" id="3.40.50.1820">
    <property type="entry name" value="alpha/beta hydrolase"/>
    <property type="match status" value="1"/>
</dbReference>
<comment type="caution">
    <text evidence="3">The sequence shown here is derived from an EMBL/GenBank/DDBJ whole genome shotgun (WGS) entry which is preliminary data.</text>
</comment>
<dbReference type="Proteomes" id="UP001150238">
    <property type="component" value="Unassembled WGS sequence"/>
</dbReference>
<evidence type="ECO:0000259" key="2">
    <source>
        <dbReference type="Pfam" id="PF12146"/>
    </source>
</evidence>
<dbReference type="SUPFAM" id="SSF53474">
    <property type="entry name" value="alpha/beta-Hydrolases"/>
    <property type="match status" value="1"/>
</dbReference>
<dbReference type="EMBL" id="JANVFS010000009">
    <property type="protein sequence ID" value="KAJ4487206.1"/>
    <property type="molecule type" value="Genomic_DNA"/>
</dbReference>
<evidence type="ECO:0000256" key="1">
    <source>
        <dbReference type="SAM" id="MobiDB-lite"/>
    </source>
</evidence>
<dbReference type="InterPro" id="IPR029058">
    <property type="entry name" value="AB_hydrolase_fold"/>
</dbReference>
<dbReference type="InterPro" id="IPR051044">
    <property type="entry name" value="MAG_DAG_Lipase"/>
</dbReference>
<feature type="region of interest" description="Disordered" evidence="1">
    <location>
        <begin position="302"/>
        <end position="360"/>
    </location>
</feature>
<proteinExistence type="predicted"/>
<evidence type="ECO:0000313" key="4">
    <source>
        <dbReference type="Proteomes" id="UP001150238"/>
    </source>
</evidence>
<evidence type="ECO:0000313" key="3">
    <source>
        <dbReference type="EMBL" id="KAJ4487206.1"/>
    </source>
</evidence>
<feature type="domain" description="Serine aminopeptidase S33" evidence="2">
    <location>
        <begin position="25"/>
        <end position="280"/>
    </location>
</feature>
<dbReference type="AlphaFoldDB" id="A0A9W9AR34"/>
<sequence>MTERWIVGPQDTQFYTRTYTPLSGTPRALVVFVHGFQEHVGRYTHIHPSFAENGIALWTFDQRGFGRTALDNECRSKNSSWGKTGWSDQMQDVDWAVRTAREEFPGVPVFLMGHSMGGGEVLSFVTQQSYESPRHAETVASLTGVIVTSPLIKQTIPASKALRWLGGKVATISPYTLIPAAVSPDDLSHSSEFNDAYSKDPLIKSTGSLRGIGEMLTEGEKLLSTGCHHWPKKIPILFIHGDADKVTSAKATQTFFQVIDAEDKQIIIYPDGLHELQNEPPAIRQKFVTDIVSFVQGRTSAPVAQGNSTHEHTGSNENNAGVAVASPMSSSSAPNSTDPNTQSSLRIDQDGDDMKVTPKL</sequence>
<organism evidence="3 4">
    <name type="scientific">Lentinula lateritia</name>
    <dbReference type="NCBI Taxonomy" id="40482"/>
    <lineage>
        <taxon>Eukaryota</taxon>
        <taxon>Fungi</taxon>
        <taxon>Dikarya</taxon>
        <taxon>Basidiomycota</taxon>
        <taxon>Agaricomycotina</taxon>
        <taxon>Agaricomycetes</taxon>
        <taxon>Agaricomycetidae</taxon>
        <taxon>Agaricales</taxon>
        <taxon>Marasmiineae</taxon>
        <taxon>Omphalotaceae</taxon>
        <taxon>Lentinula</taxon>
    </lineage>
</organism>
<feature type="compositionally biased region" description="Low complexity" evidence="1">
    <location>
        <begin position="320"/>
        <end position="336"/>
    </location>
</feature>
<dbReference type="InterPro" id="IPR022742">
    <property type="entry name" value="Hydrolase_4"/>
</dbReference>
<feature type="compositionally biased region" description="Polar residues" evidence="1">
    <location>
        <begin position="337"/>
        <end position="346"/>
    </location>
</feature>
<keyword evidence="3" id="KW-0378">Hydrolase</keyword>
<reference evidence="3" key="1">
    <citation type="submission" date="2022-08" db="EMBL/GenBank/DDBJ databases">
        <authorList>
            <consortium name="DOE Joint Genome Institute"/>
            <person name="Min B."/>
            <person name="Riley R."/>
            <person name="Sierra-Patev S."/>
            <person name="Naranjo-Ortiz M."/>
            <person name="Looney B."/>
            <person name="Konkel Z."/>
            <person name="Slot J.C."/>
            <person name="Sakamoto Y."/>
            <person name="Steenwyk J.L."/>
            <person name="Rokas A."/>
            <person name="Carro J."/>
            <person name="Camarero S."/>
            <person name="Ferreira P."/>
            <person name="Molpeceres G."/>
            <person name="Ruiz-Duenas F.J."/>
            <person name="Serrano A."/>
            <person name="Henrissat B."/>
            <person name="Drula E."/>
            <person name="Hughes K.W."/>
            <person name="Mata J.L."/>
            <person name="Ishikawa N.K."/>
            <person name="Vargas-Isla R."/>
            <person name="Ushijima S."/>
            <person name="Smith C.A."/>
            <person name="Ahrendt S."/>
            <person name="Andreopoulos W."/>
            <person name="He G."/>
            <person name="Labutti K."/>
            <person name="Lipzen A."/>
            <person name="Ng V."/>
            <person name="Sandor L."/>
            <person name="Barry K."/>
            <person name="Martinez A.T."/>
            <person name="Xiao Y."/>
            <person name="Gibbons J.G."/>
            <person name="Terashima K."/>
            <person name="Hibbett D.S."/>
            <person name="Grigoriev I.V."/>
        </authorList>
    </citation>
    <scope>NUCLEOTIDE SEQUENCE</scope>
    <source>
        <strain evidence="3">Sp2 HRB7682 ss15</strain>
    </source>
</reference>
<dbReference type="PANTHER" id="PTHR11614">
    <property type="entry name" value="PHOSPHOLIPASE-RELATED"/>
    <property type="match status" value="1"/>
</dbReference>